<keyword evidence="2" id="KW-1185">Reference proteome</keyword>
<name>A0A392UC47_9FABA</name>
<evidence type="ECO:0000313" key="2">
    <source>
        <dbReference type="Proteomes" id="UP000265520"/>
    </source>
</evidence>
<dbReference type="AlphaFoldDB" id="A0A392UC47"/>
<protein>
    <submittedName>
        <fullName evidence="1">Uncharacterized protein</fullName>
    </submittedName>
</protein>
<comment type="caution">
    <text evidence="1">The sequence shown here is derived from an EMBL/GenBank/DDBJ whole genome shotgun (WGS) entry which is preliminary data.</text>
</comment>
<proteinExistence type="predicted"/>
<dbReference type="EMBL" id="LXQA010789554">
    <property type="protein sequence ID" value="MCI71101.1"/>
    <property type="molecule type" value="Genomic_DNA"/>
</dbReference>
<accession>A0A392UC47</accession>
<feature type="non-terminal residue" evidence="1">
    <location>
        <position position="44"/>
    </location>
</feature>
<dbReference type="Proteomes" id="UP000265520">
    <property type="component" value="Unassembled WGS sequence"/>
</dbReference>
<organism evidence="1 2">
    <name type="scientific">Trifolium medium</name>
    <dbReference type="NCBI Taxonomy" id="97028"/>
    <lineage>
        <taxon>Eukaryota</taxon>
        <taxon>Viridiplantae</taxon>
        <taxon>Streptophyta</taxon>
        <taxon>Embryophyta</taxon>
        <taxon>Tracheophyta</taxon>
        <taxon>Spermatophyta</taxon>
        <taxon>Magnoliopsida</taxon>
        <taxon>eudicotyledons</taxon>
        <taxon>Gunneridae</taxon>
        <taxon>Pentapetalae</taxon>
        <taxon>rosids</taxon>
        <taxon>fabids</taxon>
        <taxon>Fabales</taxon>
        <taxon>Fabaceae</taxon>
        <taxon>Papilionoideae</taxon>
        <taxon>50 kb inversion clade</taxon>
        <taxon>NPAAA clade</taxon>
        <taxon>Hologalegina</taxon>
        <taxon>IRL clade</taxon>
        <taxon>Trifolieae</taxon>
        <taxon>Trifolium</taxon>
    </lineage>
</organism>
<sequence>MQDSGADYKAFDPVPERTLRKRLKAARLASAAMGDERQPPRRTM</sequence>
<evidence type="ECO:0000313" key="1">
    <source>
        <dbReference type="EMBL" id="MCI71101.1"/>
    </source>
</evidence>
<reference evidence="1 2" key="1">
    <citation type="journal article" date="2018" name="Front. Plant Sci.">
        <title>Red Clover (Trifolium pratense) and Zigzag Clover (T. medium) - A Picture of Genomic Similarities and Differences.</title>
        <authorList>
            <person name="Dluhosova J."/>
            <person name="Istvanek J."/>
            <person name="Nedelnik J."/>
            <person name="Repkova J."/>
        </authorList>
    </citation>
    <scope>NUCLEOTIDE SEQUENCE [LARGE SCALE GENOMIC DNA]</scope>
    <source>
        <strain evidence="2">cv. 10/8</strain>
        <tissue evidence="1">Leaf</tissue>
    </source>
</reference>